<accession>A0A9D3SB95</accession>
<name>A0A9D3SB95_9TELE</name>
<sequence>MWIAAQIMCTPQSQTSPLLSALRRSALLLLFAAHAISSWSPILRRRSARHRVEHARAHSPGRRATEVISTHIRRHIVPVIH</sequence>
<gene>
    <name evidence="1" type="ORF">KOW79_017941</name>
</gene>
<dbReference type="AlphaFoldDB" id="A0A9D3SB95"/>
<dbReference type="EMBL" id="JAHKSW010000022">
    <property type="protein sequence ID" value="KAG7318186.1"/>
    <property type="molecule type" value="Genomic_DNA"/>
</dbReference>
<evidence type="ECO:0000313" key="1">
    <source>
        <dbReference type="EMBL" id="KAG7318186.1"/>
    </source>
</evidence>
<keyword evidence="2" id="KW-1185">Reference proteome</keyword>
<proteinExistence type="predicted"/>
<organism evidence="1 2">
    <name type="scientific">Hemibagrus wyckioides</name>
    <dbReference type="NCBI Taxonomy" id="337641"/>
    <lineage>
        <taxon>Eukaryota</taxon>
        <taxon>Metazoa</taxon>
        <taxon>Chordata</taxon>
        <taxon>Craniata</taxon>
        <taxon>Vertebrata</taxon>
        <taxon>Euteleostomi</taxon>
        <taxon>Actinopterygii</taxon>
        <taxon>Neopterygii</taxon>
        <taxon>Teleostei</taxon>
        <taxon>Ostariophysi</taxon>
        <taxon>Siluriformes</taxon>
        <taxon>Bagridae</taxon>
        <taxon>Hemibagrus</taxon>
    </lineage>
</organism>
<protein>
    <submittedName>
        <fullName evidence="1">Uncharacterized protein</fullName>
    </submittedName>
</protein>
<evidence type="ECO:0000313" key="2">
    <source>
        <dbReference type="Proteomes" id="UP000824219"/>
    </source>
</evidence>
<dbReference type="Proteomes" id="UP000824219">
    <property type="component" value="Linkage Group LG22"/>
</dbReference>
<comment type="caution">
    <text evidence="1">The sequence shown here is derived from an EMBL/GenBank/DDBJ whole genome shotgun (WGS) entry which is preliminary data.</text>
</comment>
<reference evidence="1 2" key="1">
    <citation type="submission" date="2021-06" db="EMBL/GenBank/DDBJ databases">
        <title>Chromosome-level genome assembly of the red-tail catfish (Hemibagrus wyckioides).</title>
        <authorList>
            <person name="Shao F."/>
        </authorList>
    </citation>
    <scope>NUCLEOTIDE SEQUENCE [LARGE SCALE GENOMIC DNA]</scope>
    <source>
        <strain evidence="1">EC202008001</strain>
        <tissue evidence="1">Blood</tissue>
    </source>
</reference>